<dbReference type="Proteomes" id="UP000324638">
    <property type="component" value="Unassembled WGS sequence"/>
</dbReference>
<dbReference type="RefSeq" id="WP_147738975.1">
    <property type="nucleotide sequence ID" value="NZ_SAXU01000001.1"/>
</dbReference>
<evidence type="ECO:0000313" key="2">
    <source>
        <dbReference type="EMBL" id="TXJ20902.1"/>
    </source>
</evidence>
<dbReference type="AlphaFoldDB" id="A0A5C8D9S8"/>
<feature type="domain" description="STAS" evidence="1">
    <location>
        <begin position="15"/>
        <end position="112"/>
    </location>
</feature>
<comment type="caution">
    <text evidence="2">The sequence shown here is derived from an EMBL/GenBank/DDBJ whole genome shotgun (WGS) entry which is preliminary data.</text>
</comment>
<gene>
    <name evidence="2" type="ORF">EPJ79_07160</name>
</gene>
<dbReference type="InterPro" id="IPR036513">
    <property type="entry name" value="STAS_dom_sf"/>
</dbReference>
<name>A0A5C8D9S8_9SPIR</name>
<reference evidence="2 3" key="1">
    <citation type="journal article" date="1992" name="Lakartidningen">
        <title>[Penicillin V and not amoxicillin is the first choice preparation in acute otitis].</title>
        <authorList>
            <person name="Kamme C."/>
            <person name="Lundgren K."/>
            <person name="Prellner K."/>
        </authorList>
    </citation>
    <scope>NUCLEOTIDE SEQUENCE [LARGE SCALE GENOMIC DNA]</scope>
    <source>
        <strain evidence="2 3">513A</strain>
    </source>
</reference>
<accession>A0A5C8D9S8</accession>
<dbReference type="EMBL" id="SAXU01000001">
    <property type="protein sequence ID" value="TXJ20902.1"/>
    <property type="molecule type" value="Genomic_DNA"/>
</dbReference>
<sequence>MNCSSFKIDYVIKENSVVILYFYDNAYFEFIPKIKDLISELKYQGFNKIILNLSDCYFIEKDIWEYFIKLKGELVKLNGDIIISNICGAVKNDYNLMELSNSIAVFKDIDDALYNFGIIVRSKYA</sequence>
<dbReference type="Gene3D" id="3.30.750.24">
    <property type="entry name" value="STAS domain"/>
    <property type="match status" value="1"/>
</dbReference>
<dbReference type="SUPFAM" id="SSF52091">
    <property type="entry name" value="SpoIIaa-like"/>
    <property type="match status" value="1"/>
</dbReference>
<protein>
    <submittedName>
        <fullName evidence="2">Anti-anti-sigma factor</fullName>
    </submittedName>
</protein>
<evidence type="ECO:0000259" key="1">
    <source>
        <dbReference type="Pfam" id="PF01740"/>
    </source>
</evidence>
<organism evidence="2 3">
    <name type="scientific">Brachyspira aalborgi</name>
    <dbReference type="NCBI Taxonomy" id="29522"/>
    <lineage>
        <taxon>Bacteria</taxon>
        <taxon>Pseudomonadati</taxon>
        <taxon>Spirochaetota</taxon>
        <taxon>Spirochaetia</taxon>
        <taxon>Brachyspirales</taxon>
        <taxon>Brachyspiraceae</taxon>
        <taxon>Brachyspira</taxon>
    </lineage>
</organism>
<evidence type="ECO:0000313" key="3">
    <source>
        <dbReference type="Proteomes" id="UP000324638"/>
    </source>
</evidence>
<dbReference type="Pfam" id="PF01740">
    <property type="entry name" value="STAS"/>
    <property type="match status" value="1"/>
</dbReference>
<dbReference type="InterPro" id="IPR002645">
    <property type="entry name" value="STAS_dom"/>
</dbReference>
<proteinExistence type="predicted"/>